<dbReference type="InterPro" id="IPR002035">
    <property type="entry name" value="VWF_A"/>
</dbReference>
<feature type="domain" description="VWFA" evidence="3">
    <location>
        <begin position="202"/>
        <end position="380"/>
    </location>
</feature>
<gene>
    <name evidence="4" type="ORF">H7313_06120</name>
</gene>
<keyword evidence="5" id="KW-1185">Reference proteome</keyword>
<dbReference type="PANTHER" id="PTHR10166">
    <property type="entry name" value="VOLTAGE-DEPENDENT CALCIUM CHANNEL SUBUNIT ALPHA-2/DELTA-RELATED"/>
    <property type="match status" value="1"/>
</dbReference>
<dbReference type="InterPro" id="IPR022156">
    <property type="entry name" value="Uncharacterised_YfbK_N"/>
</dbReference>
<dbReference type="AlphaFoldDB" id="A0A842JBR6"/>
<feature type="transmembrane region" description="Helical" evidence="2">
    <location>
        <begin position="20"/>
        <end position="41"/>
    </location>
</feature>
<dbReference type="InterPro" id="IPR021908">
    <property type="entry name" value="YfbK_C"/>
</dbReference>
<evidence type="ECO:0000256" key="2">
    <source>
        <dbReference type="SAM" id="Phobius"/>
    </source>
</evidence>
<dbReference type="Pfam" id="PF12450">
    <property type="entry name" value="vWF_A"/>
    <property type="match status" value="1"/>
</dbReference>
<keyword evidence="2" id="KW-1133">Transmembrane helix</keyword>
<proteinExistence type="predicted"/>
<accession>A0A842JBR6</accession>
<sequence length="599" mass="63705">MSLPPNEHRSPAEHRKRPHAAFAVAAVVVFAIVVALGFAAIQHGASSSNLNSSNAESQIMAVGDAMAGASSADASASCPPYGPPPYTDPYSGEGYAAIDETGFVSTTARPLSTFSADVDTASYANLRRMVREGARPDNVPSGAVRIEEMLNYFDYDYAPPEGDELFGVTAEMADCPWNPDTKLLVMGFATTPAERAPKAGSNLVFLIDVSGSMADADKLPLLQSAFATLAENLDERDRVSVVTYSGEERVVLEGASGADKRRILRAIESLRAEGSTNGEAGLRTAYDVAERQFVEGGANRIVMASDGDLNVGMSSESDLHDFVDERRGRGVYLSVLGFGTGNYQDSKMETLADHGDGSYHYIDCEAEARRVLDRNLLANFTPLAGDVKLQAEFNPTQVKGYRLIGYENRTLADEAFRDDAADAGEVGAGCAFTVAYEVVPADSPFDVAEPQLKYGAGNADREQEDPATGEGATDASAKDGADGGAQRGFAAHTVGEEWLTCSMRYRPVGQSRAREQALAVDASSLVAAPSADWRFAAAVIECGMVLRQSPHAGTATLQAALELVDDARDEDRAEFASLLQTLARRDTEPAAAPYARSRS</sequence>
<evidence type="ECO:0000256" key="1">
    <source>
        <dbReference type="SAM" id="MobiDB-lite"/>
    </source>
</evidence>
<keyword evidence="2" id="KW-0812">Transmembrane</keyword>
<dbReference type="RefSeq" id="WP_185904837.1">
    <property type="nucleotide sequence ID" value="NZ_JACMSE010000003.1"/>
</dbReference>
<reference evidence="4 5" key="1">
    <citation type="submission" date="2020-08" db="EMBL/GenBank/DDBJ databases">
        <authorList>
            <person name="Liu C."/>
            <person name="Sun Q."/>
        </authorList>
    </citation>
    <scope>NUCLEOTIDE SEQUENCE [LARGE SCALE GENOMIC DNA]</scope>
    <source>
        <strain evidence="4 5">N22</strain>
    </source>
</reference>
<evidence type="ECO:0000259" key="3">
    <source>
        <dbReference type="PROSITE" id="PS50234"/>
    </source>
</evidence>
<feature type="region of interest" description="Disordered" evidence="1">
    <location>
        <begin position="456"/>
        <end position="487"/>
    </location>
</feature>
<dbReference type="Proteomes" id="UP000587396">
    <property type="component" value="Unassembled WGS sequence"/>
</dbReference>
<dbReference type="Gene3D" id="3.40.50.410">
    <property type="entry name" value="von Willebrand factor, type A domain"/>
    <property type="match status" value="1"/>
</dbReference>
<dbReference type="EMBL" id="JACMSE010000003">
    <property type="protein sequence ID" value="MBC2888924.1"/>
    <property type="molecule type" value="Genomic_DNA"/>
</dbReference>
<dbReference type="SMART" id="SM00327">
    <property type="entry name" value="VWA"/>
    <property type="match status" value="1"/>
</dbReference>
<organism evidence="4 5">
    <name type="scientific">Gordonibacter massiliensis</name>
    <name type="common">ex Traore et al. 2017</name>
    <dbReference type="NCBI Taxonomy" id="1841863"/>
    <lineage>
        <taxon>Bacteria</taxon>
        <taxon>Bacillati</taxon>
        <taxon>Actinomycetota</taxon>
        <taxon>Coriobacteriia</taxon>
        <taxon>Eggerthellales</taxon>
        <taxon>Eggerthellaceae</taxon>
        <taxon>Gordonibacter</taxon>
    </lineage>
</organism>
<comment type="caution">
    <text evidence="4">The sequence shown here is derived from an EMBL/GenBank/DDBJ whole genome shotgun (WGS) entry which is preliminary data.</text>
</comment>
<name>A0A842JBR6_9ACTN</name>
<dbReference type="SUPFAM" id="SSF53300">
    <property type="entry name" value="vWA-like"/>
    <property type="match status" value="1"/>
</dbReference>
<dbReference type="InterPro" id="IPR036465">
    <property type="entry name" value="vWFA_dom_sf"/>
</dbReference>
<dbReference type="InterPro" id="IPR051173">
    <property type="entry name" value="Ca_channel_alpha-2/delta"/>
</dbReference>
<protein>
    <submittedName>
        <fullName evidence="4">VWA domain-containing protein</fullName>
    </submittedName>
</protein>
<keyword evidence="2" id="KW-0472">Membrane</keyword>
<dbReference type="Pfam" id="PF12034">
    <property type="entry name" value="YfbK_C"/>
    <property type="match status" value="2"/>
</dbReference>
<dbReference type="CDD" id="cd01465">
    <property type="entry name" value="vWA_subgroup"/>
    <property type="match status" value="1"/>
</dbReference>
<dbReference type="PROSITE" id="PS50234">
    <property type="entry name" value="VWFA"/>
    <property type="match status" value="1"/>
</dbReference>
<evidence type="ECO:0000313" key="5">
    <source>
        <dbReference type="Proteomes" id="UP000587396"/>
    </source>
</evidence>
<dbReference type="Pfam" id="PF00092">
    <property type="entry name" value="VWA"/>
    <property type="match status" value="1"/>
</dbReference>
<dbReference type="PANTHER" id="PTHR10166:SF37">
    <property type="entry name" value="STOLID, ISOFORM H"/>
    <property type="match status" value="1"/>
</dbReference>
<evidence type="ECO:0000313" key="4">
    <source>
        <dbReference type="EMBL" id="MBC2888924.1"/>
    </source>
</evidence>